<evidence type="ECO:0000313" key="3">
    <source>
        <dbReference type="Proteomes" id="UP000295258"/>
    </source>
</evidence>
<organism evidence="2 3">
    <name type="scientific">Nonomuraea deserti</name>
    <dbReference type="NCBI Taxonomy" id="1848322"/>
    <lineage>
        <taxon>Bacteria</taxon>
        <taxon>Bacillati</taxon>
        <taxon>Actinomycetota</taxon>
        <taxon>Actinomycetes</taxon>
        <taxon>Streptosporangiales</taxon>
        <taxon>Streptosporangiaceae</taxon>
        <taxon>Nonomuraea</taxon>
    </lineage>
</organism>
<dbReference type="GO" id="GO:0071949">
    <property type="term" value="F:FAD binding"/>
    <property type="evidence" value="ECO:0007669"/>
    <property type="project" value="InterPro"/>
</dbReference>
<dbReference type="EMBL" id="SMKO01000206">
    <property type="protein sequence ID" value="TDC91441.1"/>
    <property type="molecule type" value="Genomic_DNA"/>
</dbReference>
<dbReference type="Gene3D" id="3.50.50.60">
    <property type="entry name" value="FAD/NAD(P)-binding domain"/>
    <property type="match status" value="1"/>
</dbReference>
<dbReference type="PANTHER" id="PTHR46865">
    <property type="entry name" value="OXIDOREDUCTASE-RELATED"/>
    <property type="match status" value="1"/>
</dbReference>
<dbReference type="Pfam" id="PF01494">
    <property type="entry name" value="FAD_binding_3"/>
    <property type="match status" value="1"/>
</dbReference>
<dbReference type="Gene3D" id="3.30.9.10">
    <property type="entry name" value="D-Amino Acid Oxidase, subunit A, domain 2"/>
    <property type="match status" value="1"/>
</dbReference>
<evidence type="ECO:0000259" key="1">
    <source>
        <dbReference type="Pfam" id="PF01494"/>
    </source>
</evidence>
<gene>
    <name evidence="2" type="ORF">E1292_42635</name>
</gene>
<reference evidence="2 3" key="1">
    <citation type="submission" date="2019-03" db="EMBL/GenBank/DDBJ databases">
        <title>Draft genome sequences of novel Actinobacteria.</title>
        <authorList>
            <person name="Sahin N."/>
            <person name="Ay H."/>
            <person name="Saygin H."/>
        </authorList>
    </citation>
    <scope>NUCLEOTIDE SEQUENCE [LARGE SCALE GENOMIC DNA]</scope>
    <source>
        <strain evidence="2 3">KC310</strain>
    </source>
</reference>
<dbReference type="SUPFAM" id="SSF51905">
    <property type="entry name" value="FAD/NAD(P)-binding domain"/>
    <property type="match status" value="1"/>
</dbReference>
<dbReference type="InterPro" id="IPR002938">
    <property type="entry name" value="FAD-bd"/>
</dbReference>
<protein>
    <submittedName>
        <fullName evidence="2">FAD-dependent oxidoreductase</fullName>
    </submittedName>
</protein>
<dbReference type="RefSeq" id="WP_132605135.1">
    <property type="nucleotide sequence ID" value="NZ_SMKO01000206.1"/>
</dbReference>
<dbReference type="InterPro" id="IPR051704">
    <property type="entry name" value="FAD_aromatic-hydroxylase"/>
</dbReference>
<comment type="caution">
    <text evidence="2">The sequence shown here is derived from an EMBL/GenBank/DDBJ whole genome shotgun (WGS) entry which is preliminary data.</text>
</comment>
<keyword evidence="3" id="KW-1185">Reference proteome</keyword>
<dbReference type="PRINTS" id="PR00420">
    <property type="entry name" value="RNGMNOXGNASE"/>
</dbReference>
<feature type="domain" description="FAD-binding" evidence="1">
    <location>
        <begin position="11"/>
        <end position="325"/>
    </location>
</feature>
<dbReference type="InterPro" id="IPR036188">
    <property type="entry name" value="FAD/NAD-bd_sf"/>
</dbReference>
<dbReference type="AlphaFoldDB" id="A0A4R4UIE2"/>
<dbReference type="Proteomes" id="UP000295258">
    <property type="component" value="Unassembled WGS sequence"/>
</dbReference>
<proteinExistence type="predicted"/>
<name>A0A4R4UIE2_9ACTN</name>
<evidence type="ECO:0000313" key="2">
    <source>
        <dbReference type="EMBL" id="TDC91441.1"/>
    </source>
</evidence>
<sequence>MDVTNNGGRRALVVGLGISGIAAALRLRQIGWTPVIIERAAGRRSGGYFIALFGAGRAAAQRLGILERIIDRGADGVSYDIGRAGRRRPGLGFRDFPGRPWLMTRGDLEAAGFAALPPDVEIRYATVPARIEQDADGVNVTLTDTAGGTSTTERFDLVVGADGLRSTVRRLVFGPHERYLHRLNYMAVAFQMPGALPGHDQSDSVVLAEPRRSMWAFPFKDGPPTVLLTYHTDDAQAEFTRPKVDRVREVFGPEPPGPALGAALDALESAEDVLFDSVEQVHMDSWHRGRVVLVGDAAWCVTLYAGMGASTGMAGADLLGTMLARHPGSVTEALTGWEQRLRPTIEYLQGNGRRMRSLFVPATRFELAQRRIMLRVSKMPVTSPLFLRWRTRGKVARMKDADFAHPGPDVPVRVHA</sequence>
<accession>A0A4R4UIE2</accession>
<dbReference type="PANTHER" id="PTHR46865:SF8">
    <property type="entry name" value="POSSIBLE OXIDOREDUCTASE"/>
    <property type="match status" value="1"/>
</dbReference>